<sequence length="270" mass="30273">MPRTTDLPKAAIVTRYNGGESCGTLAVAYGRAESTMRENLHRWGAAIRRRGPARTYTLDEAFFHSIDTEAKAYWLGFILADGRVGRTGAGNWICRVDLSVRDEGHLRKLAAAVKTTAPIKIGHHGASAYLDLCSVQLCYDLRLLGCTPHKTGKHGTPAIDAELKYHFYRGYFDGDGSLFAVPQIHAWRVDVIGATGFIKEFQNWLVQRAAVKPTKLRQVDCSADVSSLRYTGGPQIERIMRLLYDGANDYLDRKYDRFMELLGRSKRRTT</sequence>
<accession>A0A0F9LW15</accession>
<dbReference type="AlphaFoldDB" id="A0A0F9LW15"/>
<dbReference type="EMBL" id="LAZR01005726">
    <property type="protein sequence ID" value="KKM97613.1"/>
    <property type="molecule type" value="Genomic_DNA"/>
</dbReference>
<protein>
    <recommendedName>
        <fullName evidence="2">DOD-type homing endonuclease domain-containing protein</fullName>
    </recommendedName>
</protein>
<name>A0A0F9LW15_9ZZZZ</name>
<evidence type="ECO:0000313" key="1">
    <source>
        <dbReference type="EMBL" id="KKM97613.1"/>
    </source>
</evidence>
<dbReference type="InterPro" id="IPR027434">
    <property type="entry name" value="Homing_endonucl"/>
</dbReference>
<dbReference type="Gene3D" id="3.10.28.10">
    <property type="entry name" value="Homing endonucleases"/>
    <property type="match status" value="1"/>
</dbReference>
<comment type="caution">
    <text evidence="1">The sequence shown here is derived from an EMBL/GenBank/DDBJ whole genome shotgun (WGS) entry which is preliminary data.</text>
</comment>
<proteinExistence type="predicted"/>
<evidence type="ECO:0008006" key="2">
    <source>
        <dbReference type="Google" id="ProtNLM"/>
    </source>
</evidence>
<organism evidence="1">
    <name type="scientific">marine sediment metagenome</name>
    <dbReference type="NCBI Taxonomy" id="412755"/>
    <lineage>
        <taxon>unclassified sequences</taxon>
        <taxon>metagenomes</taxon>
        <taxon>ecological metagenomes</taxon>
    </lineage>
</organism>
<gene>
    <name evidence="1" type="ORF">LCGC14_1166270</name>
</gene>
<reference evidence="1" key="1">
    <citation type="journal article" date="2015" name="Nature">
        <title>Complex archaea that bridge the gap between prokaryotes and eukaryotes.</title>
        <authorList>
            <person name="Spang A."/>
            <person name="Saw J.H."/>
            <person name="Jorgensen S.L."/>
            <person name="Zaremba-Niedzwiedzka K."/>
            <person name="Martijn J."/>
            <person name="Lind A.E."/>
            <person name="van Eijk R."/>
            <person name="Schleper C."/>
            <person name="Guy L."/>
            <person name="Ettema T.J."/>
        </authorList>
    </citation>
    <scope>NUCLEOTIDE SEQUENCE</scope>
</reference>